<proteinExistence type="predicted"/>
<reference evidence="3 4" key="1">
    <citation type="journal article" date="2023" name="Mol. Phylogenet. Evol.">
        <title>Genome-scale phylogeny and comparative genomics of the fungal order Sordariales.</title>
        <authorList>
            <person name="Hensen N."/>
            <person name="Bonometti L."/>
            <person name="Westerberg I."/>
            <person name="Brannstrom I.O."/>
            <person name="Guillou S."/>
            <person name="Cros-Aarteil S."/>
            <person name="Calhoun S."/>
            <person name="Haridas S."/>
            <person name="Kuo A."/>
            <person name="Mondo S."/>
            <person name="Pangilinan J."/>
            <person name="Riley R."/>
            <person name="LaButti K."/>
            <person name="Andreopoulos B."/>
            <person name="Lipzen A."/>
            <person name="Chen C."/>
            <person name="Yan M."/>
            <person name="Daum C."/>
            <person name="Ng V."/>
            <person name="Clum A."/>
            <person name="Steindorff A."/>
            <person name="Ohm R.A."/>
            <person name="Martin F."/>
            <person name="Silar P."/>
            <person name="Natvig D.O."/>
            <person name="Lalanne C."/>
            <person name="Gautier V."/>
            <person name="Ament-Velasquez S.L."/>
            <person name="Kruys A."/>
            <person name="Hutchinson M.I."/>
            <person name="Powell A.J."/>
            <person name="Barry K."/>
            <person name="Miller A.N."/>
            <person name="Grigoriev I.V."/>
            <person name="Debuchy R."/>
            <person name="Gladieux P."/>
            <person name="Hiltunen Thoren M."/>
            <person name="Johannesson H."/>
        </authorList>
    </citation>
    <scope>NUCLEOTIDE SEQUENCE [LARGE SCALE GENOMIC DNA]</scope>
    <source>
        <strain evidence="3 4">FGSC 10403</strain>
    </source>
</reference>
<protein>
    <submittedName>
        <fullName evidence="3">Uncharacterized protein</fullName>
    </submittedName>
</protein>
<dbReference type="RefSeq" id="XP_062697033.1">
    <property type="nucleotide sequence ID" value="XM_062832848.1"/>
</dbReference>
<evidence type="ECO:0000313" key="3">
    <source>
        <dbReference type="EMBL" id="KAK3499400.1"/>
    </source>
</evidence>
<evidence type="ECO:0000256" key="2">
    <source>
        <dbReference type="SAM" id="SignalP"/>
    </source>
</evidence>
<feature type="signal peptide" evidence="2">
    <location>
        <begin position="1"/>
        <end position="24"/>
    </location>
</feature>
<feature type="compositionally biased region" description="Polar residues" evidence="1">
    <location>
        <begin position="145"/>
        <end position="154"/>
    </location>
</feature>
<evidence type="ECO:0000313" key="4">
    <source>
        <dbReference type="Proteomes" id="UP001285908"/>
    </source>
</evidence>
<feature type="chain" id="PRO_5042476609" evidence="2">
    <location>
        <begin position="25"/>
        <end position="175"/>
    </location>
</feature>
<name>A0AAJ0IFF9_9PEZI</name>
<sequence>MPFACRVLSLTCLSFLLFTTLITAEFTNSFTSLSYGSAVRLTWDTTTALVPPESYPLFITAQLIDNSETDDGSGDTRTVTVYMINITTEIDSSSNNAFEWTGIPSPLRWSPEGLYQVELHGSADGTPLAKSPFFTLGQPPYASGTEGSKPSTSPGDEVCCPVLRLAPHRRENSAD</sequence>
<comment type="caution">
    <text evidence="3">The sequence shown here is derived from an EMBL/GenBank/DDBJ whole genome shotgun (WGS) entry which is preliminary data.</text>
</comment>
<keyword evidence="4" id="KW-1185">Reference proteome</keyword>
<gene>
    <name evidence="3" type="ORF">B0T23DRAFT_16767</name>
</gene>
<evidence type="ECO:0000256" key="1">
    <source>
        <dbReference type="SAM" id="MobiDB-lite"/>
    </source>
</evidence>
<dbReference type="AlphaFoldDB" id="A0AAJ0IFF9"/>
<accession>A0AAJ0IFF9</accession>
<dbReference type="GeneID" id="87870470"/>
<keyword evidence="2" id="KW-0732">Signal</keyword>
<dbReference type="Proteomes" id="UP001285908">
    <property type="component" value="Unassembled WGS sequence"/>
</dbReference>
<dbReference type="EMBL" id="JAULSX010000001">
    <property type="protein sequence ID" value="KAK3499400.1"/>
    <property type="molecule type" value="Genomic_DNA"/>
</dbReference>
<organism evidence="3 4">
    <name type="scientific">Neurospora hispaniola</name>
    <dbReference type="NCBI Taxonomy" id="588809"/>
    <lineage>
        <taxon>Eukaryota</taxon>
        <taxon>Fungi</taxon>
        <taxon>Dikarya</taxon>
        <taxon>Ascomycota</taxon>
        <taxon>Pezizomycotina</taxon>
        <taxon>Sordariomycetes</taxon>
        <taxon>Sordariomycetidae</taxon>
        <taxon>Sordariales</taxon>
        <taxon>Sordariaceae</taxon>
        <taxon>Neurospora</taxon>
    </lineage>
</organism>
<feature type="region of interest" description="Disordered" evidence="1">
    <location>
        <begin position="133"/>
        <end position="175"/>
    </location>
</feature>